<evidence type="ECO:0000259" key="3">
    <source>
        <dbReference type="Pfam" id="PF04783"/>
    </source>
</evidence>
<feature type="domain" description="DUF630" evidence="3">
    <location>
        <begin position="1"/>
        <end position="59"/>
    </location>
</feature>
<dbReference type="PANTHER" id="PTHR21450:SF60">
    <property type="entry name" value="DUF630 FAMILY PROTEIN"/>
    <property type="match status" value="1"/>
</dbReference>
<feature type="compositionally biased region" description="Basic and acidic residues" evidence="1">
    <location>
        <begin position="345"/>
        <end position="354"/>
    </location>
</feature>
<evidence type="ECO:0000313" key="5">
    <source>
        <dbReference type="Proteomes" id="UP000236291"/>
    </source>
</evidence>
<dbReference type="STRING" id="57577.A0A2K3PJ06"/>
<feature type="region of interest" description="Disordered" evidence="1">
    <location>
        <begin position="617"/>
        <end position="641"/>
    </location>
</feature>
<evidence type="ECO:0000256" key="1">
    <source>
        <dbReference type="SAM" id="MobiDB-lite"/>
    </source>
</evidence>
<dbReference type="Proteomes" id="UP000236291">
    <property type="component" value="Unassembled WGS sequence"/>
</dbReference>
<dbReference type="AlphaFoldDB" id="A0A2K3PJ06"/>
<evidence type="ECO:0000259" key="2">
    <source>
        <dbReference type="Pfam" id="PF04782"/>
    </source>
</evidence>
<evidence type="ECO:0000313" key="4">
    <source>
        <dbReference type="EMBL" id="PNY15270.1"/>
    </source>
</evidence>
<reference evidence="4 5" key="2">
    <citation type="journal article" date="2017" name="Front. Plant Sci.">
        <title>Gene Classification and Mining of Molecular Markers Useful in Red Clover (Trifolium pratense) Breeding.</title>
        <authorList>
            <person name="Istvanek J."/>
            <person name="Dluhosova J."/>
            <person name="Dluhos P."/>
            <person name="Patkova L."/>
            <person name="Nedelnik J."/>
            <person name="Repkova J."/>
        </authorList>
    </citation>
    <scope>NUCLEOTIDE SEQUENCE [LARGE SCALE GENOMIC DNA]</scope>
    <source>
        <strain evidence="5">cv. Tatra</strain>
        <tissue evidence="4">Young leaves</tissue>
    </source>
</reference>
<dbReference type="Pfam" id="PF04782">
    <property type="entry name" value="DUF632"/>
    <property type="match status" value="1"/>
</dbReference>
<dbReference type="PANTHER" id="PTHR21450">
    <property type="entry name" value="PROTEIN ALTERED PHOSPHATE STARVATION RESPONSE 1"/>
    <property type="match status" value="1"/>
</dbReference>
<dbReference type="EMBL" id="ASHM01007534">
    <property type="protein sequence ID" value="PNY15270.1"/>
    <property type="molecule type" value="Genomic_DNA"/>
</dbReference>
<protein>
    <submittedName>
        <fullName evidence="4">BZIP transcription factor</fullName>
    </submittedName>
</protein>
<accession>A0A2K3PJ06</accession>
<sequence length="830" mass="94266">MGCSQSKLDDEESVQLCKDRKRFIKQAVEQRTRFATSHIAYIESMKRVSAALRDYIEGDEPREFSLDSVITPPFTPVKKRTNRSIGNGNSNGNGNDFIPISAKSFTPSTIEFGVGPNSNLRMNYFRPSGNPVISVEERAPAPETVRIETYSPMQQHYGMDGYFTMQSPPMNPSIFPYSPPNVRSNIPPPSPQNPQWDFFWNPFSSFDYYGYPSRSSLDQTGIDDEYRELRQVREEEGIPDLEEDETEQEDYVRKRNVVEERTRNVVEGRTRNVVEGRTRNVVEERTRNVVEGRTRNVVEERTRNDVKFSKEEVVVEDIDDDDEEEEDDEECEEGGTDDETETETEIEHDAKDSQQVHGNASFEVSKNQAAGHIESSHREMAIGKQEAKEEMAGFTVYVNRRPTSMAEVINDLEAQFKTVCNAANDVSVLLESKKAQYLLTSHEHSASKLLNPVAMFRSASSRSSSSRFLANSSSTRMESYEGSKDISDEHCRLSGSHQSTLDKLNAWEKKLYEEVKAGERIRIAYEKKCKQLSNYEVKGEDPSADKTRAAIRDLDTQITVSIHSVEAISRRIETLRDKELHPQLLELVQGLEKMWKVMAECHQTQKRTLDEAKILLAGTPSKSHSRRQQQSSMSMTDPNRLARSASNLETELRNWRNTFESWITSQRSYIQALTGWLLRCVRSEPDDVTKSPCSPHRSSSTHPLFGLIVQWSRRLDAVREKAVLDGMDFFAAGMGSLYAHQLRQDSRTNSYAPKQSGENMELVEVGHVEEEAMAPEKLAEVAIKVLCAGMSVAISSLADFAFDSAEAYSEVVKQWENVKDRKDNSSETRT</sequence>
<dbReference type="InterPro" id="IPR006868">
    <property type="entry name" value="DUF630"/>
</dbReference>
<name>A0A2K3PJ06_TRIPR</name>
<feature type="region of interest" description="Disordered" evidence="1">
    <location>
        <begin position="310"/>
        <end position="358"/>
    </location>
</feature>
<organism evidence="4 5">
    <name type="scientific">Trifolium pratense</name>
    <name type="common">Red clover</name>
    <dbReference type="NCBI Taxonomy" id="57577"/>
    <lineage>
        <taxon>Eukaryota</taxon>
        <taxon>Viridiplantae</taxon>
        <taxon>Streptophyta</taxon>
        <taxon>Embryophyta</taxon>
        <taxon>Tracheophyta</taxon>
        <taxon>Spermatophyta</taxon>
        <taxon>Magnoliopsida</taxon>
        <taxon>eudicotyledons</taxon>
        <taxon>Gunneridae</taxon>
        <taxon>Pentapetalae</taxon>
        <taxon>rosids</taxon>
        <taxon>fabids</taxon>
        <taxon>Fabales</taxon>
        <taxon>Fabaceae</taxon>
        <taxon>Papilionoideae</taxon>
        <taxon>50 kb inversion clade</taxon>
        <taxon>NPAAA clade</taxon>
        <taxon>Hologalegina</taxon>
        <taxon>IRL clade</taxon>
        <taxon>Trifolieae</taxon>
        <taxon>Trifolium</taxon>
    </lineage>
</organism>
<dbReference type="Pfam" id="PF04783">
    <property type="entry name" value="DUF630"/>
    <property type="match status" value="1"/>
</dbReference>
<feature type="compositionally biased region" description="Acidic residues" evidence="1">
    <location>
        <begin position="314"/>
        <end position="344"/>
    </location>
</feature>
<dbReference type="InterPro" id="IPR006867">
    <property type="entry name" value="DUF632"/>
</dbReference>
<proteinExistence type="predicted"/>
<gene>
    <name evidence="4" type="ORF">L195_g011963</name>
</gene>
<feature type="domain" description="DUF632" evidence="2">
    <location>
        <begin position="405"/>
        <end position="734"/>
    </location>
</feature>
<reference evidence="4 5" key="1">
    <citation type="journal article" date="2014" name="Am. J. Bot.">
        <title>Genome assembly and annotation for red clover (Trifolium pratense; Fabaceae).</title>
        <authorList>
            <person name="Istvanek J."/>
            <person name="Jaros M."/>
            <person name="Krenek A."/>
            <person name="Repkova J."/>
        </authorList>
    </citation>
    <scope>NUCLEOTIDE SEQUENCE [LARGE SCALE GENOMIC DNA]</scope>
    <source>
        <strain evidence="5">cv. Tatra</strain>
        <tissue evidence="4">Young leaves</tissue>
    </source>
</reference>
<comment type="caution">
    <text evidence="4">The sequence shown here is derived from an EMBL/GenBank/DDBJ whole genome shotgun (WGS) entry which is preliminary data.</text>
</comment>